<name>A0A1M5M891_STRHI</name>
<sequence length="729" mass="77872">MTELERRPRQAGGEAWRDLGLTLGPVEVRRVGLSYAQGRLFVLVDASLAVGPAQLALAGLGFGIDSRFTVSPTLRGAGLQMDKPPVRVTGVLERRVDPKYAEWLTGMAAVETGFFALHAMGSYARSRDGWSSMFLFGEVGGSGDRGLFGPPVFTVMAVCLGFGVNSRIRDPRIDEVRDFPLVQRISGGAGGTPEEVLESLAGPGGWVTPRAGEYWGAGGLEFSSFRFLEARALLLVHGGPTWQVCLIGRTTLDLPRNKAARRPLARLVVDLAIAYHGEHNRFSMDAVLAPGSYVLDPAAELSGGLALYIWGSDRTASGGGKGFVFTVGGYHRDFQPPGYYPRVPRVGWRWSRGPVTISGEAYLAITDGAFMAGGRLEAVYDNGHGINLRAWFTAWVDALVRWKPFSFSLSMGLSVGVSATVKVVFVRVRVSLEVGVSLDLWGPPIGGRARVKVWFISFTIGIGSGRDEAPLPGWDEFRVQLPAAVAVVPQRGLLADVDAAETEARKATKAPQLVSADGFTVATESVVPASKITLNGALLEGAEKDRITIRPMGYRDVVSEHRVTVHRYDSVYHPKDNDWSVTVVRRGVPRALWGDPGTSPERAMREDGVISGCLSGIRFQVPAPRREGELGPVRGEALEVDELPRAAIPLQERDPAGPRAEADPDSVATISDPDGGIGADDTAGRRTALYDGLAALGVAPGGNAPLGAYASRASTLFTDPPLITAASGR</sequence>
<gene>
    <name evidence="3" type="ORF">SAMN05444320_11313</name>
</gene>
<proteinExistence type="predicted"/>
<dbReference type="AlphaFoldDB" id="A0A1M5M891"/>
<dbReference type="OrthoDB" id="535891at2"/>
<dbReference type="RefSeq" id="WP_073489033.1">
    <property type="nucleotide sequence ID" value="NZ_FQVN01000013.1"/>
</dbReference>
<dbReference type="STRING" id="2017.SAMN05444320_11313"/>
<accession>A0A1M5M891</accession>
<dbReference type="InterPro" id="IPR046538">
    <property type="entry name" value="DUF6603"/>
</dbReference>
<evidence type="ECO:0000256" key="1">
    <source>
        <dbReference type="SAM" id="MobiDB-lite"/>
    </source>
</evidence>
<evidence type="ECO:0000313" key="3">
    <source>
        <dbReference type="EMBL" id="SHG73023.1"/>
    </source>
</evidence>
<protein>
    <recommendedName>
        <fullName evidence="2">DUF6603 domain-containing protein</fullName>
    </recommendedName>
</protein>
<reference evidence="3 4" key="1">
    <citation type="submission" date="2016-11" db="EMBL/GenBank/DDBJ databases">
        <authorList>
            <person name="Jaros S."/>
            <person name="Januszkiewicz K."/>
            <person name="Wedrychowicz H."/>
        </authorList>
    </citation>
    <scope>NUCLEOTIDE SEQUENCE [LARGE SCALE GENOMIC DNA]</scope>
    <source>
        <strain evidence="3 4">DSM 44523</strain>
    </source>
</reference>
<keyword evidence="4" id="KW-1185">Reference proteome</keyword>
<evidence type="ECO:0000259" key="2">
    <source>
        <dbReference type="Pfam" id="PF20248"/>
    </source>
</evidence>
<dbReference type="EMBL" id="FQVN01000013">
    <property type="protein sequence ID" value="SHG73023.1"/>
    <property type="molecule type" value="Genomic_DNA"/>
</dbReference>
<feature type="region of interest" description="Disordered" evidence="1">
    <location>
        <begin position="651"/>
        <end position="682"/>
    </location>
</feature>
<dbReference type="Pfam" id="PF20248">
    <property type="entry name" value="DUF6603"/>
    <property type="match status" value="1"/>
</dbReference>
<dbReference type="Proteomes" id="UP000184501">
    <property type="component" value="Unassembled WGS sequence"/>
</dbReference>
<organism evidence="3 4">
    <name type="scientific">Streptoalloteichus hindustanus</name>
    <dbReference type="NCBI Taxonomy" id="2017"/>
    <lineage>
        <taxon>Bacteria</taxon>
        <taxon>Bacillati</taxon>
        <taxon>Actinomycetota</taxon>
        <taxon>Actinomycetes</taxon>
        <taxon>Pseudonocardiales</taxon>
        <taxon>Pseudonocardiaceae</taxon>
        <taxon>Streptoalloteichus</taxon>
    </lineage>
</organism>
<evidence type="ECO:0000313" key="4">
    <source>
        <dbReference type="Proteomes" id="UP000184501"/>
    </source>
</evidence>
<feature type="compositionally biased region" description="Basic and acidic residues" evidence="1">
    <location>
        <begin position="651"/>
        <end position="662"/>
    </location>
</feature>
<feature type="domain" description="DUF6603" evidence="2">
    <location>
        <begin position="20"/>
        <end position="524"/>
    </location>
</feature>